<evidence type="ECO:0000313" key="1">
    <source>
        <dbReference type="EMBL" id="ORX65525.1"/>
    </source>
</evidence>
<keyword evidence="2" id="KW-1185">Reference proteome</keyword>
<name>A0A1Y1VWY8_9FUNG</name>
<accession>A0A1Y1VWY8</accession>
<protein>
    <submittedName>
        <fullName evidence="1">Uncharacterized protein</fullName>
    </submittedName>
</protein>
<evidence type="ECO:0000313" key="2">
    <source>
        <dbReference type="Proteomes" id="UP000193922"/>
    </source>
</evidence>
<organism evidence="1 2">
    <name type="scientific">Linderina pennispora</name>
    <dbReference type="NCBI Taxonomy" id="61395"/>
    <lineage>
        <taxon>Eukaryota</taxon>
        <taxon>Fungi</taxon>
        <taxon>Fungi incertae sedis</taxon>
        <taxon>Zoopagomycota</taxon>
        <taxon>Kickxellomycotina</taxon>
        <taxon>Kickxellomycetes</taxon>
        <taxon>Kickxellales</taxon>
        <taxon>Kickxellaceae</taxon>
        <taxon>Linderina</taxon>
    </lineage>
</organism>
<comment type="caution">
    <text evidence="1">The sequence shown here is derived from an EMBL/GenBank/DDBJ whole genome shotgun (WGS) entry which is preliminary data.</text>
</comment>
<proteinExistence type="predicted"/>
<sequence>MDSLPALALKHHIARILEPRIIHQSLRLAQPSADRPRMQLRHPLPVLPTARLPPHHPHTRRLAVVIRATLPHSPPLPAIHALATARVLPLCSRSP</sequence>
<reference evidence="1 2" key="1">
    <citation type="submission" date="2016-07" db="EMBL/GenBank/DDBJ databases">
        <title>Pervasive Adenine N6-methylation of Active Genes in Fungi.</title>
        <authorList>
            <consortium name="DOE Joint Genome Institute"/>
            <person name="Mondo S.J."/>
            <person name="Dannebaum R.O."/>
            <person name="Kuo R.C."/>
            <person name="Labutti K."/>
            <person name="Haridas S."/>
            <person name="Kuo A."/>
            <person name="Salamov A."/>
            <person name="Ahrendt S.R."/>
            <person name="Lipzen A."/>
            <person name="Sullivan W."/>
            <person name="Andreopoulos W.B."/>
            <person name="Clum A."/>
            <person name="Lindquist E."/>
            <person name="Daum C."/>
            <person name="Ramamoorthy G.K."/>
            <person name="Gryganskyi A."/>
            <person name="Culley D."/>
            <person name="Magnuson J.K."/>
            <person name="James T.Y."/>
            <person name="O'Malley M.A."/>
            <person name="Stajich J.E."/>
            <person name="Spatafora J.W."/>
            <person name="Visel A."/>
            <person name="Grigoriev I.V."/>
        </authorList>
    </citation>
    <scope>NUCLEOTIDE SEQUENCE [LARGE SCALE GENOMIC DNA]</scope>
    <source>
        <strain evidence="1 2">ATCC 12442</strain>
    </source>
</reference>
<dbReference type="EMBL" id="MCFD01000027">
    <property type="protein sequence ID" value="ORX65525.1"/>
    <property type="molecule type" value="Genomic_DNA"/>
</dbReference>
<gene>
    <name evidence="1" type="ORF">DL89DRAFT_270888</name>
</gene>
<dbReference type="GeneID" id="63805488"/>
<dbReference type="AlphaFoldDB" id="A0A1Y1VWY8"/>
<dbReference type="RefSeq" id="XP_040739691.1">
    <property type="nucleotide sequence ID" value="XM_040888840.1"/>
</dbReference>
<dbReference type="Proteomes" id="UP000193922">
    <property type="component" value="Unassembled WGS sequence"/>
</dbReference>